<proteinExistence type="predicted"/>
<reference evidence="1" key="1">
    <citation type="submission" date="2018-05" db="EMBL/GenBank/DDBJ databases">
        <authorList>
            <person name="Lanie J.A."/>
            <person name="Ng W.-L."/>
            <person name="Kazmierczak K.M."/>
            <person name="Andrzejewski T.M."/>
            <person name="Davidsen T.M."/>
            <person name="Wayne K.J."/>
            <person name="Tettelin H."/>
            <person name="Glass J.I."/>
            <person name="Rusch D."/>
            <person name="Podicherti R."/>
            <person name="Tsui H.-C.T."/>
            <person name="Winkler M.E."/>
        </authorList>
    </citation>
    <scope>NUCLEOTIDE SEQUENCE</scope>
</reference>
<evidence type="ECO:0000313" key="1">
    <source>
        <dbReference type="EMBL" id="SVB29501.1"/>
    </source>
</evidence>
<name>A0A382CVE8_9ZZZZ</name>
<gene>
    <name evidence="1" type="ORF">METZ01_LOCUS182355</name>
</gene>
<sequence length="126" mass="14300">MEVEELVRAVTVERGENTVEFHEAALRELDRRGTPLAVHLDRAKVRRNDGEDQSFPIREAIAHLKIDLAPWDALLFTSCLGDTLVLQKEPRLWVAHHYEGDAYGGSFLLESAERARGVLSLFLHLQ</sequence>
<dbReference type="AlphaFoldDB" id="A0A382CVE8"/>
<organism evidence="1">
    <name type="scientific">marine metagenome</name>
    <dbReference type="NCBI Taxonomy" id="408172"/>
    <lineage>
        <taxon>unclassified sequences</taxon>
        <taxon>metagenomes</taxon>
        <taxon>ecological metagenomes</taxon>
    </lineage>
</organism>
<feature type="non-terminal residue" evidence="1">
    <location>
        <position position="126"/>
    </location>
</feature>
<protein>
    <submittedName>
        <fullName evidence="1">Uncharacterized protein</fullName>
    </submittedName>
</protein>
<accession>A0A382CVE8</accession>
<dbReference type="EMBL" id="UINC01036079">
    <property type="protein sequence ID" value="SVB29501.1"/>
    <property type="molecule type" value="Genomic_DNA"/>
</dbReference>